<accession>A0ACB9CU50</accession>
<organism evidence="1 2">
    <name type="scientific">Cichorium intybus</name>
    <name type="common">Chicory</name>
    <dbReference type="NCBI Taxonomy" id="13427"/>
    <lineage>
        <taxon>Eukaryota</taxon>
        <taxon>Viridiplantae</taxon>
        <taxon>Streptophyta</taxon>
        <taxon>Embryophyta</taxon>
        <taxon>Tracheophyta</taxon>
        <taxon>Spermatophyta</taxon>
        <taxon>Magnoliopsida</taxon>
        <taxon>eudicotyledons</taxon>
        <taxon>Gunneridae</taxon>
        <taxon>Pentapetalae</taxon>
        <taxon>asterids</taxon>
        <taxon>campanulids</taxon>
        <taxon>Asterales</taxon>
        <taxon>Asteraceae</taxon>
        <taxon>Cichorioideae</taxon>
        <taxon>Cichorieae</taxon>
        <taxon>Cichoriinae</taxon>
        <taxon>Cichorium</taxon>
    </lineage>
</organism>
<sequence length="203" mass="22570">MKPCLSSHVSFDCSIHCQVHVKNRIFSFYRIRFNAKHLINKFLVRLFILLLVNGYFRTPPYSERRSFSADVLRLNFCLLTKSLKFSVKSHIFPIKFSPLHPSNLQIVDEFWWVLMVTAGSNNQDEIIGDKHSSSAISRGGGRAMRSWGTTASGQSVSTSSSAGSPSTRSEATMAVSPASENTFMRLNHLDIHTDNVGSQAAAG</sequence>
<gene>
    <name evidence="1" type="ORF">L2E82_27820</name>
</gene>
<evidence type="ECO:0000313" key="2">
    <source>
        <dbReference type="Proteomes" id="UP001055811"/>
    </source>
</evidence>
<reference evidence="1 2" key="2">
    <citation type="journal article" date="2022" name="Mol. Ecol. Resour.">
        <title>The genomes of chicory, endive, great burdock and yacon provide insights into Asteraceae paleo-polyploidization history and plant inulin production.</title>
        <authorList>
            <person name="Fan W."/>
            <person name="Wang S."/>
            <person name="Wang H."/>
            <person name="Wang A."/>
            <person name="Jiang F."/>
            <person name="Liu H."/>
            <person name="Zhao H."/>
            <person name="Xu D."/>
            <person name="Zhang Y."/>
        </authorList>
    </citation>
    <scope>NUCLEOTIDE SEQUENCE [LARGE SCALE GENOMIC DNA]</scope>
    <source>
        <strain evidence="2">cv. Punajuju</strain>
        <tissue evidence="1">Leaves</tissue>
    </source>
</reference>
<proteinExistence type="predicted"/>
<protein>
    <submittedName>
        <fullName evidence="1">Uncharacterized protein</fullName>
    </submittedName>
</protein>
<keyword evidence="2" id="KW-1185">Reference proteome</keyword>
<evidence type="ECO:0000313" key="1">
    <source>
        <dbReference type="EMBL" id="KAI3737807.1"/>
    </source>
</evidence>
<dbReference type="EMBL" id="CM042013">
    <property type="protein sequence ID" value="KAI3737807.1"/>
    <property type="molecule type" value="Genomic_DNA"/>
</dbReference>
<reference evidence="2" key="1">
    <citation type="journal article" date="2022" name="Mol. Ecol. Resour.">
        <title>The genomes of chicory, endive, great burdock and yacon provide insights into Asteraceae palaeo-polyploidization history and plant inulin production.</title>
        <authorList>
            <person name="Fan W."/>
            <person name="Wang S."/>
            <person name="Wang H."/>
            <person name="Wang A."/>
            <person name="Jiang F."/>
            <person name="Liu H."/>
            <person name="Zhao H."/>
            <person name="Xu D."/>
            <person name="Zhang Y."/>
        </authorList>
    </citation>
    <scope>NUCLEOTIDE SEQUENCE [LARGE SCALE GENOMIC DNA]</scope>
    <source>
        <strain evidence="2">cv. Punajuju</strain>
    </source>
</reference>
<name>A0ACB9CU50_CICIN</name>
<dbReference type="Proteomes" id="UP001055811">
    <property type="component" value="Linkage Group LG05"/>
</dbReference>
<comment type="caution">
    <text evidence="1">The sequence shown here is derived from an EMBL/GenBank/DDBJ whole genome shotgun (WGS) entry which is preliminary data.</text>
</comment>